<reference evidence="4 5" key="1">
    <citation type="submission" date="2013-03" db="EMBL/GenBank/DDBJ databases">
        <title>Reference genome for the Human Microbiome Project.</title>
        <authorList>
            <person name="Aqrawi P."/>
            <person name="Ayvaz T."/>
            <person name="Bess C."/>
            <person name="Blankenburg K."/>
            <person name="Coyle M."/>
            <person name="Deng J."/>
            <person name="Forbes L."/>
            <person name="Fowler G."/>
            <person name="Francisco L."/>
            <person name="Fu Q."/>
            <person name="Gibbs R."/>
            <person name="Gross S."/>
            <person name="Gubbala S."/>
            <person name="Hale W."/>
            <person name="Hemphill L."/>
            <person name="Highlander S."/>
            <person name="Hirani K."/>
            <person name="Jackson L."/>
            <person name="Jakkamsetti A."/>
            <person name="Javaid M."/>
            <person name="Jayaseelan J.C."/>
            <person name="Jiang H."/>
            <person name="Joshi V."/>
            <person name="Korchina V."/>
            <person name="Kovar C."/>
            <person name="Lara F."/>
            <person name="Lee S."/>
            <person name="Liu Y."/>
            <person name="Mata R."/>
            <person name="Mathew T."/>
            <person name="Munidasa M."/>
            <person name="Muzny D."/>
            <person name="Nazareth L."/>
            <person name="Ngo R."/>
            <person name="Nguyen L."/>
            <person name="Nguyen N."/>
            <person name="Okwuonu G."/>
            <person name="Ongeri F."/>
            <person name="Palculict T."/>
            <person name="Patil S."/>
            <person name="Petrosino J."/>
            <person name="Pham C."/>
            <person name="Pham P."/>
            <person name="Pu L.-L."/>
            <person name="Qin X."/>
            <person name="Qu J."/>
            <person name="Reid J."/>
            <person name="Ross M."/>
            <person name="Ruth R."/>
            <person name="Saada N."/>
            <person name="San Lucas F."/>
            <person name="Santibanez J."/>
            <person name="Shang Y."/>
            <person name="Simmons D."/>
            <person name="Song X.-Z."/>
            <person name="Tang L.-Y."/>
            <person name="Thornton R."/>
            <person name="Warren J."/>
            <person name="Weissenberger G."/>
            <person name="Wilczek-Boney K."/>
            <person name="Worley K."/>
            <person name="Youmans B."/>
            <person name="Zhang J."/>
            <person name="Zhang L."/>
            <person name="Zhao Z."/>
            <person name="Zhou C."/>
            <person name="Zhu D."/>
            <person name="Zhu Y."/>
        </authorList>
    </citation>
    <scope>NUCLEOTIDE SEQUENCE [LARGE SCALE GENOMIC DNA]</scope>
    <source>
        <strain evidence="4 5">F0333</strain>
    </source>
</reference>
<dbReference type="STRING" id="888050.HMPREF9004_1802"/>
<gene>
    <name evidence="4" type="primary">pspE</name>
    <name evidence="4" type="ORF">HMPREF9004_1802</name>
</gene>
<dbReference type="PANTHER" id="PTHR45431:SF3">
    <property type="entry name" value="RHODANESE-LIKE DOMAIN-CONTAINING PROTEIN 15, CHLOROPLASTIC"/>
    <property type="match status" value="1"/>
</dbReference>
<organism evidence="4 5">
    <name type="scientific">Schaalia cardiffensis F0333</name>
    <dbReference type="NCBI Taxonomy" id="888050"/>
    <lineage>
        <taxon>Bacteria</taxon>
        <taxon>Bacillati</taxon>
        <taxon>Actinomycetota</taxon>
        <taxon>Actinomycetes</taxon>
        <taxon>Actinomycetales</taxon>
        <taxon>Actinomycetaceae</taxon>
        <taxon>Schaalia</taxon>
    </lineage>
</organism>
<evidence type="ECO:0000313" key="4">
    <source>
        <dbReference type="EMBL" id="ENO17454.1"/>
    </source>
</evidence>
<proteinExistence type="predicted"/>
<dbReference type="PANTHER" id="PTHR45431">
    <property type="entry name" value="RHODANESE-LIKE DOMAIN-CONTAINING PROTEIN 15, CHLOROPLASTIC"/>
    <property type="match status" value="1"/>
</dbReference>
<dbReference type="RefSeq" id="WP_005964687.1">
    <property type="nucleotide sequence ID" value="NZ_CP040505.1"/>
</dbReference>
<dbReference type="Gene3D" id="3.40.250.10">
    <property type="entry name" value="Rhodanese-like domain"/>
    <property type="match status" value="1"/>
</dbReference>
<keyword evidence="5" id="KW-1185">Reference proteome</keyword>
<dbReference type="SMART" id="SM00450">
    <property type="entry name" value="RHOD"/>
    <property type="match status" value="1"/>
</dbReference>
<protein>
    <submittedName>
        <fullName evidence="4">Phage shock protein PspE</fullName>
    </submittedName>
</protein>
<dbReference type="InterPro" id="IPR036873">
    <property type="entry name" value="Rhodanese-like_dom_sf"/>
</dbReference>
<feature type="domain" description="Rhodanese" evidence="3">
    <location>
        <begin position="69"/>
        <end position="153"/>
    </location>
</feature>
<dbReference type="CDD" id="cd00158">
    <property type="entry name" value="RHOD"/>
    <property type="match status" value="1"/>
</dbReference>
<keyword evidence="2" id="KW-0732">Signal</keyword>
<feature type="region of interest" description="Disordered" evidence="1">
    <location>
        <begin position="26"/>
        <end position="64"/>
    </location>
</feature>
<dbReference type="PROSITE" id="PS51257">
    <property type="entry name" value="PROKAR_LIPOPROTEIN"/>
    <property type="match status" value="1"/>
</dbReference>
<comment type="caution">
    <text evidence="4">The sequence shown here is derived from an EMBL/GenBank/DDBJ whole genome shotgun (WGS) entry which is preliminary data.</text>
</comment>
<dbReference type="SUPFAM" id="SSF52821">
    <property type="entry name" value="Rhodanese/Cell cycle control phosphatase"/>
    <property type="match status" value="1"/>
</dbReference>
<dbReference type="Proteomes" id="UP000013015">
    <property type="component" value="Unassembled WGS sequence"/>
</dbReference>
<evidence type="ECO:0000259" key="3">
    <source>
        <dbReference type="PROSITE" id="PS50206"/>
    </source>
</evidence>
<evidence type="ECO:0000313" key="5">
    <source>
        <dbReference type="Proteomes" id="UP000013015"/>
    </source>
</evidence>
<evidence type="ECO:0000256" key="1">
    <source>
        <dbReference type="SAM" id="MobiDB-lite"/>
    </source>
</evidence>
<dbReference type="eggNOG" id="COG0607">
    <property type="taxonomic scope" value="Bacteria"/>
</dbReference>
<evidence type="ECO:0000256" key="2">
    <source>
        <dbReference type="SAM" id="SignalP"/>
    </source>
</evidence>
<name>N6WB18_9ACTO</name>
<sequence>MTARRPSLVFFATLGALALVPALSACSSTPSESGSTASSASASVSSDSASSGSSSSSGSSGQANTAIGTLIDVRTPEEFADGHLKGATNIDFNGPDFAEKISELDKDGEYTLYCRSGRRSGLALEAMKAAGFTKVTNAGGVEQASKTLGLDIVKD</sequence>
<dbReference type="EMBL" id="AQHZ01000026">
    <property type="protein sequence ID" value="ENO17454.1"/>
    <property type="molecule type" value="Genomic_DNA"/>
</dbReference>
<dbReference type="HOGENOM" id="CLU_089574_1_0_11"/>
<dbReference type="PROSITE" id="PS50206">
    <property type="entry name" value="RHODANESE_3"/>
    <property type="match status" value="1"/>
</dbReference>
<dbReference type="InterPro" id="IPR001763">
    <property type="entry name" value="Rhodanese-like_dom"/>
</dbReference>
<dbReference type="InterPro" id="IPR052367">
    <property type="entry name" value="Thiosulfate_ST/Rhodanese-like"/>
</dbReference>
<dbReference type="AlphaFoldDB" id="N6WB18"/>
<dbReference type="Pfam" id="PF00581">
    <property type="entry name" value="Rhodanese"/>
    <property type="match status" value="1"/>
</dbReference>
<accession>N6WB18</accession>
<dbReference type="PATRIC" id="fig|888050.3.peg.1729"/>
<feature type="signal peptide" evidence="2">
    <location>
        <begin position="1"/>
        <end position="18"/>
    </location>
</feature>
<dbReference type="OrthoDB" id="9800872at2"/>
<feature type="chain" id="PRO_5038977742" evidence="2">
    <location>
        <begin position="19"/>
        <end position="155"/>
    </location>
</feature>